<dbReference type="EMBL" id="BARS01039625">
    <property type="protein sequence ID" value="GAG21088.1"/>
    <property type="molecule type" value="Genomic_DNA"/>
</dbReference>
<evidence type="ECO:0000256" key="1">
    <source>
        <dbReference type="ARBA" id="ARBA00022729"/>
    </source>
</evidence>
<dbReference type="Pfam" id="PF13458">
    <property type="entry name" value="Peripla_BP_6"/>
    <property type="match status" value="1"/>
</dbReference>
<protein>
    <recommendedName>
        <fullName evidence="2">Leucine-binding protein domain-containing protein</fullName>
    </recommendedName>
</protein>
<evidence type="ECO:0000259" key="2">
    <source>
        <dbReference type="Pfam" id="PF13458"/>
    </source>
</evidence>
<evidence type="ECO:0000313" key="3">
    <source>
        <dbReference type="EMBL" id="GAG21088.1"/>
    </source>
</evidence>
<dbReference type="Gene3D" id="3.40.50.2300">
    <property type="match status" value="1"/>
</dbReference>
<dbReference type="SUPFAM" id="SSF53822">
    <property type="entry name" value="Periplasmic binding protein-like I"/>
    <property type="match status" value="1"/>
</dbReference>
<reference evidence="3" key="1">
    <citation type="journal article" date="2014" name="Front. Microbiol.">
        <title>High frequency of phylogenetically diverse reductive dehalogenase-homologous genes in deep subseafloor sedimentary metagenomes.</title>
        <authorList>
            <person name="Kawai M."/>
            <person name="Futagami T."/>
            <person name="Toyoda A."/>
            <person name="Takaki Y."/>
            <person name="Nishi S."/>
            <person name="Hori S."/>
            <person name="Arai W."/>
            <person name="Tsubouchi T."/>
            <person name="Morono Y."/>
            <person name="Uchiyama I."/>
            <person name="Ito T."/>
            <person name="Fujiyama A."/>
            <person name="Inagaki F."/>
            <person name="Takami H."/>
        </authorList>
    </citation>
    <scope>NUCLEOTIDE SEQUENCE</scope>
    <source>
        <strain evidence="3">Expedition CK06-06</strain>
    </source>
</reference>
<dbReference type="InterPro" id="IPR028082">
    <property type="entry name" value="Peripla_BP_I"/>
</dbReference>
<name>X0W921_9ZZZZ</name>
<organism evidence="3">
    <name type="scientific">marine sediment metagenome</name>
    <dbReference type="NCBI Taxonomy" id="412755"/>
    <lineage>
        <taxon>unclassified sequences</taxon>
        <taxon>metagenomes</taxon>
        <taxon>ecological metagenomes</taxon>
    </lineage>
</organism>
<gene>
    <name evidence="3" type="ORF">S01H1_60501</name>
</gene>
<comment type="caution">
    <text evidence="3">The sequence shown here is derived from an EMBL/GenBank/DDBJ whole genome shotgun (WGS) entry which is preliminary data.</text>
</comment>
<dbReference type="AlphaFoldDB" id="X0W921"/>
<feature type="domain" description="Leucine-binding protein" evidence="2">
    <location>
        <begin position="27"/>
        <end position="171"/>
    </location>
</feature>
<keyword evidence="1" id="KW-0732">Signal</keyword>
<dbReference type="InterPro" id="IPR051010">
    <property type="entry name" value="BCAA_transport"/>
</dbReference>
<dbReference type="InterPro" id="IPR028081">
    <property type="entry name" value="Leu-bd"/>
</dbReference>
<dbReference type="PANTHER" id="PTHR30483:SF6">
    <property type="entry name" value="PERIPLASMIC BINDING PROTEIN OF ABC TRANSPORTER FOR NATURAL AMINO ACIDS"/>
    <property type="match status" value="1"/>
</dbReference>
<sequence length="180" mass="20186">PFNQDSGDETQEQKSEEEEPGAIVDFDAIFIPDSPKTAGLIIPQLAFYDIKDVYLLGTNLWHSDALIKMASKFVQGAIMPDGFFAGSSAPVVQNFVKAFEDTYEEKPGFIEAIVYDSAMMVFSVLMQPDLRFKSELKDALLNLIDFSGITGSTYFNEDGDSQKQLYLLKIKGRRFVELEQ</sequence>
<accession>X0W921</accession>
<proteinExistence type="predicted"/>
<feature type="non-terminal residue" evidence="3">
    <location>
        <position position="1"/>
    </location>
</feature>
<dbReference type="PANTHER" id="PTHR30483">
    <property type="entry name" value="LEUCINE-SPECIFIC-BINDING PROTEIN"/>
    <property type="match status" value="1"/>
</dbReference>